<dbReference type="OrthoDB" id="3427828at2"/>
<accession>A0A1E5PB52</accession>
<evidence type="ECO:0000313" key="6">
    <source>
        <dbReference type="Proteomes" id="UP000095759"/>
    </source>
</evidence>
<keyword evidence="3" id="KW-1003">Cell membrane</keyword>
<feature type="region of interest" description="Disordered" evidence="4">
    <location>
        <begin position="30"/>
        <end position="58"/>
    </location>
</feature>
<name>A0A1E5PB52_9ACTN</name>
<comment type="subcellular location">
    <subcellularLocation>
        <location evidence="1">Cell envelope</location>
    </subcellularLocation>
</comment>
<evidence type="ECO:0000256" key="4">
    <source>
        <dbReference type="SAM" id="MobiDB-lite"/>
    </source>
</evidence>
<evidence type="ECO:0000256" key="3">
    <source>
        <dbReference type="ARBA" id="ARBA00022475"/>
    </source>
</evidence>
<feature type="compositionally biased region" description="Basic and acidic residues" evidence="4">
    <location>
        <begin position="34"/>
        <end position="48"/>
    </location>
</feature>
<dbReference type="STRING" id="285458.BGM19_14955"/>
<evidence type="ECO:0000256" key="1">
    <source>
        <dbReference type="ARBA" id="ARBA00004196"/>
    </source>
</evidence>
<dbReference type="RefSeq" id="WP_069935290.1">
    <property type="nucleotide sequence ID" value="NZ_MEHJ01000001.1"/>
</dbReference>
<dbReference type="Proteomes" id="UP000095759">
    <property type="component" value="Unassembled WGS sequence"/>
</dbReference>
<dbReference type="Gene3D" id="2.50.20.20">
    <property type="match status" value="1"/>
</dbReference>
<sequence>MFELRKGLRTGAMGVAGAVACTALVACGSDSSDAGDKSAEKNQAEKKSPGVQEDGTAAVRTAYDKTAEAETARMTLTTRTSAQGKSVAAKGQGVIDLSEGDSEMTLSAGGQRIEQRVVDGIVYQKLPKAQQAKVPGKKPWVKIDLAKAAQQNGGSSQVNDPAESAGFAKGVTDKDVKKIGTEQIAGTNTTRYRVTVDVDKLARTGDPAKADRLKKQLGPTLPMDVWLDDDGRIRRQQMDMHLKAPGGAAADGPQKADVRTVIEFSDFGAELDVEPPAAARTADLTGRAKQ</sequence>
<dbReference type="InterPro" id="IPR029046">
    <property type="entry name" value="LolA/LolB/LppX"/>
</dbReference>
<proteinExistence type="inferred from homology"/>
<evidence type="ECO:0000256" key="2">
    <source>
        <dbReference type="ARBA" id="ARBA00009194"/>
    </source>
</evidence>
<gene>
    <name evidence="5" type="ORF">AS594_22055</name>
</gene>
<comment type="caution">
    <text evidence="5">The sequence shown here is derived from an EMBL/GenBank/DDBJ whole genome shotgun (WGS) entry which is preliminary data.</text>
</comment>
<dbReference type="AlphaFoldDB" id="A0A1E5PB52"/>
<evidence type="ECO:0008006" key="7">
    <source>
        <dbReference type="Google" id="ProtNLM"/>
    </source>
</evidence>
<dbReference type="PROSITE" id="PS51257">
    <property type="entry name" value="PROKAR_LIPOPROTEIN"/>
    <property type="match status" value="1"/>
</dbReference>
<reference evidence="5 6" key="1">
    <citation type="submission" date="2016-08" db="EMBL/GenBank/DDBJ databases">
        <title>Complete genome sequence of Streptomyces agglomeratus strain 6-3-2, a novel anti-MRSA actinomycete isolated from Wuli of Tebit, China.</title>
        <authorList>
            <person name="Chen X."/>
        </authorList>
    </citation>
    <scope>NUCLEOTIDE SEQUENCE [LARGE SCALE GENOMIC DNA]</scope>
    <source>
        <strain evidence="5 6">6-3-2</strain>
    </source>
</reference>
<dbReference type="EMBL" id="MEHJ01000001">
    <property type="protein sequence ID" value="OEJ26770.1"/>
    <property type="molecule type" value="Genomic_DNA"/>
</dbReference>
<dbReference type="Pfam" id="PF07161">
    <property type="entry name" value="LppX_LprAFG"/>
    <property type="match status" value="1"/>
</dbReference>
<dbReference type="SUPFAM" id="SSF89392">
    <property type="entry name" value="Prokaryotic lipoproteins and lipoprotein localization factors"/>
    <property type="match status" value="1"/>
</dbReference>
<dbReference type="GO" id="GO:0030313">
    <property type="term" value="C:cell envelope"/>
    <property type="evidence" value="ECO:0007669"/>
    <property type="project" value="UniProtKB-SubCell"/>
</dbReference>
<organism evidence="5 6">
    <name type="scientific">Streptomyces agglomeratus</name>
    <dbReference type="NCBI Taxonomy" id="285458"/>
    <lineage>
        <taxon>Bacteria</taxon>
        <taxon>Bacillati</taxon>
        <taxon>Actinomycetota</taxon>
        <taxon>Actinomycetes</taxon>
        <taxon>Kitasatosporales</taxon>
        <taxon>Streptomycetaceae</taxon>
        <taxon>Streptomyces</taxon>
    </lineage>
</organism>
<keyword evidence="6" id="KW-1185">Reference proteome</keyword>
<keyword evidence="3" id="KW-0472">Membrane</keyword>
<comment type="similarity">
    <text evidence="2">Belongs to the LppX/LprAFG lipoprotein family.</text>
</comment>
<dbReference type="InterPro" id="IPR009830">
    <property type="entry name" value="LppX/LprAFG"/>
</dbReference>
<evidence type="ECO:0000313" key="5">
    <source>
        <dbReference type="EMBL" id="OEJ26770.1"/>
    </source>
</evidence>
<protein>
    <recommendedName>
        <fullName evidence="7">LppX_LprAFG lipoprotein</fullName>
    </recommendedName>
</protein>